<accession>A0ABP5YY57</accession>
<dbReference type="Proteomes" id="UP001500730">
    <property type="component" value="Unassembled WGS sequence"/>
</dbReference>
<evidence type="ECO:0008006" key="4">
    <source>
        <dbReference type="Google" id="ProtNLM"/>
    </source>
</evidence>
<keyword evidence="1" id="KW-0732">Signal</keyword>
<organism evidence="2 3">
    <name type="scientific">Terrabacter carboxydivorans</name>
    <dbReference type="NCBI Taxonomy" id="619730"/>
    <lineage>
        <taxon>Bacteria</taxon>
        <taxon>Bacillati</taxon>
        <taxon>Actinomycetota</taxon>
        <taxon>Actinomycetes</taxon>
        <taxon>Micrococcales</taxon>
        <taxon>Intrasporangiaceae</taxon>
        <taxon>Terrabacter</taxon>
    </lineage>
</organism>
<dbReference type="PROSITE" id="PS51257">
    <property type="entry name" value="PROKAR_LIPOPROTEIN"/>
    <property type="match status" value="1"/>
</dbReference>
<comment type="caution">
    <text evidence="2">The sequence shown here is derived from an EMBL/GenBank/DDBJ whole genome shotgun (WGS) entry which is preliminary data.</text>
</comment>
<proteinExistence type="predicted"/>
<dbReference type="EMBL" id="BAAARE010000012">
    <property type="protein sequence ID" value="GAA2488964.1"/>
    <property type="molecule type" value="Genomic_DNA"/>
</dbReference>
<keyword evidence="3" id="KW-1185">Reference proteome</keyword>
<dbReference type="PANTHER" id="PTHR31616">
    <property type="entry name" value="TREHALASE"/>
    <property type="match status" value="1"/>
</dbReference>
<evidence type="ECO:0000313" key="3">
    <source>
        <dbReference type="Proteomes" id="UP001500730"/>
    </source>
</evidence>
<name>A0ABP5YY57_9MICO</name>
<sequence>MRRVVVGAVAAVVAAGCALAPQLLGRDPLPVLRNDAGWRSRSVLAPASLGDRLVDPVAEAVWLADGTVPASGARSRVAAQALGDLHALTLPNGAVAAGPDGPWAYAWPRDSAFVAAAFAETGHVDDARRVLGFLARVQLPDGGFEARYRLDGSGPPDDRPRQTDGAGWVLWSLDRVRAASADRVLPTALRALRDRAFAFAVAQTDSGRRLPEVSPDYWEVSERRVTLGTAAPPAAGLESASRTYAAEGDTRRAGLAARAASRLRALIRAEFGPDYERHGHSGGLDAAVAMLMPPFAATDDAAAERAWARYPVLALRSAGGLAPGVDWKSDGVSWTPETAMVAYTAAASGHPLVADHWMTWLSHHCTSWGSLPEKVLPDGSPAGPAPLAWTAALVVLTEGELAAHRAGVGDPVVVSVGG</sequence>
<dbReference type="PANTHER" id="PTHR31616:SF0">
    <property type="entry name" value="GLUCAN 1,4-ALPHA-GLUCOSIDASE"/>
    <property type="match status" value="1"/>
</dbReference>
<evidence type="ECO:0000256" key="1">
    <source>
        <dbReference type="SAM" id="SignalP"/>
    </source>
</evidence>
<protein>
    <recommendedName>
        <fullName evidence="4">Glycoside hydrolase family 15</fullName>
    </recommendedName>
</protein>
<reference evidence="3" key="1">
    <citation type="journal article" date="2019" name="Int. J. Syst. Evol. Microbiol.">
        <title>The Global Catalogue of Microorganisms (GCM) 10K type strain sequencing project: providing services to taxonomists for standard genome sequencing and annotation.</title>
        <authorList>
            <consortium name="The Broad Institute Genomics Platform"/>
            <consortium name="The Broad Institute Genome Sequencing Center for Infectious Disease"/>
            <person name="Wu L."/>
            <person name="Ma J."/>
        </authorList>
    </citation>
    <scope>NUCLEOTIDE SEQUENCE [LARGE SCALE GENOMIC DNA]</scope>
    <source>
        <strain evidence="3">JCM 16259</strain>
    </source>
</reference>
<dbReference type="InterPro" id="IPR008928">
    <property type="entry name" value="6-hairpin_glycosidase_sf"/>
</dbReference>
<dbReference type="RefSeq" id="WP_344255632.1">
    <property type="nucleotide sequence ID" value="NZ_BAAARE010000012.1"/>
</dbReference>
<dbReference type="SUPFAM" id="SSF48208">
    <property type="entry name" value="Six-hairpin glycosidases"/>
    <property type="match status" value="1"/>
</dbReference>
<dbReference type="Gene3D" id="1.50.10.10">
    <property type="match status" value="1"/>
</dbReference>
<feature type="chain" id="PRO_5045906859" description="Glycoside hydrolase family 15" evidence="1">
    <location>
        <begin position="21"/>
        <end position="418"/>
    </location>
</feature>
<feature type="signal peptide" evidence="1">
    <location>
        <begin position="1"/>
        <end position="20"/>
    </location>
</feature>
<dbReference type="InterPro" id="IPR012341">
    <property type="entry name" value="6hp_glycosidase-like_sf"/>
</dbReference>
<gene>
    <name evidence="2" type="ORF">GCM10009858_28790</name>
</gene>
<evidence type="ECO:0000313" key="2">
    <source>
        <dbReference type="EMBL" id="GAA2488964.1"/>
    </source>
</evidence>